<proteinExistence type="predicted"/>
<dbReference type="PROSITE" id="PS51530">
    <property type="entry name" value="CYSTATIN_FETUIN_B"/>
    <property type="match status" value="1"/>
</dbReference>
<evidence type="ECO:0000256" key="6">
    <source>
        <dbReference type="ARBA" id="ARBA00023180"/>
    </source>
</evidence>
<keyword evidence="6" id="KW-0325">Glycoprotein</keyword>
<evidence type="ECO:0000313" key="9">
    <source>
        <dbReference type="Proteomes" id="UP000261520"/>
    </source>
</evidence>
<dbReference type="PROSITE" id="PS01254">
    <property type="entry name" value="FETUIN_1"/>
    <property type="match status" value="1"/>
</dbReference>
<keyword evidence="5" id="KW-1015">Disulfide bond</keyword>
<dbReference type="AlphaFoldDB" id="A0A3B3ZNH2"/>
<keyword evidence="2" id="KW-0964">Secreted</keyword>
<feature type="domain" description="Cystatin fetuin-B-type" evidence="7">
    <location>
        <begin position="12"/>
        <end position="125"/>
    </location>
</feature>
<dbReference type="Pfam" id="PF00031">
    <property type="entry name" value="Cystatin"/>
    <property type="match status" value="1"/>
</dbReference>
<evidence type="ECO:0000256" key="2">
    <source>
        <dbReference type="ARBA" id="ARBA00022525"/>
    </source>
</evidence>
<dbReference type="STRING" id="409849.ENSPMGP00000006100"/>
<keyword evidence="3" id="KW-0732">Signal</keyword>
<dbReference type="InterPro" id="IPR000010">
    <property type="entry name" value="Cystatin_dom"/>
</dbReference>
<comment type="subcellular location">
    <subcellularLocation>
        <location evidence="1">Secreted</location>
    </subcellularLocation>
</comment>
<dbReference type="InterPro" id="IPR025764">
    <property type="entry name" value="Cystatin_Fetuin_B"/>
</dbReference>
<keyword evidence="9" id="KW-1185">Reference proteome</keyword>
<evidence type="ECO:0000256" key="1">
    <source>
        <dbReference type="ARBA" id="ARBA00004613"/>
    </source>
</evidence>
<dbReference type="Ensembl" id="ENSPMGT00000006479.1">
    <property type="protein sequence ID" value="ENSPMGP00000006100.1"/>
    <property type="gene ID" value="ENSPMGG00000005133.1"/>
</dbReference>
<dbReference type="SUPFAM" id="SSF54403">
    <property type="entry name" value="Cystatin/monellin"/>
    <property type="match status" value="1"/>
</dbReference>
<keyword evidence="4" id="KW-0677">Repeat</keyword>
<dbReference type="CDD" id="cd00042">
    <property type="entry name" value="CY"/>
    <property type="match status" value="1"/>
</dbReference>
<dbReference type="GO" id="GO:0005615">
    <property type="term" value="C:extracellular space"/>
    <property type="evidence" value="ECO:0007669"/>
    <property type="project" value="InterPro"/>
</dbReference>
<evidence type="ECO:0000256" key="5">
    <source>
        <dbReference type="ARBA" id="ARBA00023157"/>
    </source>
</evidence>
<evidence type="ECO:0000313" key="8">
    <source>
        <dbReference type="Ensembl" id="ENSPMGP00000006100.1"/>
    </source>
</evidence>
<dbReference type="Gene3D" id="3.10.450.10">
    <property type="match status" value="1"/>
</dbReference>
<evidence type="ECO:0000259" key="7">
    <source>
        <dbReference type="PROSITE" id="PS51530"/>
    </source>
</evidence>
<protein>
    <recommendedName>
        <fullName evidence="7">Cystatin fetuin-B-type domain-containing protein</fullName>
    </recommendedName>
</protein>
<dbReference type="InterPro" id="IPR001363">
    <property type="entry name" value="Prot_inh_fetuin_CS"/>
</dbReference>
<reference evidence="8" key="1">
    <citation type="submission" date="2025-08" db="UniProtKB">
        <authorList>
            <consortium name="Ensembl"/>
        </authorList>
    </citation>
    <scope>IDENTIFICATION</scope>
</reference>
<name>A0A3B3ZNH2_9GOBI</name>
<reference evidence="8" key="2">
    <citation type="submission" date="2025-09" db="UniProtKB">
        <authorList>
            <consortium name="Ensembl"/>
        </authorList>
    </citation>
    <scope>IDENTIFICATION</scope>
</reference>
<evidence type="ECO:0000256" key="3">
    <source>
        <dbReference type="ARBA" id="ARBA00022729"/>
    </source>
</evidence>
<accession>A0A3B3ZNH2</accession>
<dbReference type="GO" id="GO:0004869">
    <property type="term" value="F:cysteine-type endopeptidase inhibitor activity"/>
    <property type="evidence" value="ECO:0007669"/>
    <property type="project" value="InterPro"/>
</dbReference>
<dbReference type="InterPro" id="IPR046350">
    <property type="entry name" value="Cystatin_sf"/>
</dbReference>
<dbReference type="Proteomes" id="UP000261520">
    <property type="component" value="Unplaced"/>
</dbReference>
<organism evidence="8 9">
    <name type="scientific">Periophthalmus magnuspinnatus</name>
    <dbReference type="NCBI Taxonomy" id="409849"/>
    <lineage>
        <taxon>Eukaryota</taxon>
        <taxon>Metazoa</taxon>
        <taxon>Chordata</taxon>
        <taxon>Craniata</taxon>
        <taxon>Vertebrata</taxon>
        <taxon>Euteleostomi</taxon>
        <taxon>Actinopterygii</taxon>
        <taxon>Neopterygii</taxon>
        <taxon>Teleostei</taxon>
        <taxon>Neoteleostei</taxon>
        <taxon>Acanthomorphata</taxon>
        <taxon>Gobiaria</taxon>
        <taxon>Gobiiformes</taxon>
        <taxon>Gobioidei</taxon>
        <taxon>Gobiidae</taxon>
        <taxon>Oxudercinae</taxon>
        <taxon>Periophthalmus</taxon>
    </lineage>
</organism>
<evidence type="ECO:0000256" key="4">
    <source>
        <dbReference type="ARBA" id="ARBA00022737"/>
    </source>
</evidence>
<dbReference type="PANTHER" id="PTHR13814">
    <property type="entry name" value="FETUIN"/>
    <property type="match status" value="1"/>
</dbReference>
<dbReference type="PANTHER" id="PTHR13814:SF15">
    <property type="entry name" value="SI:CH211-262H13.5"/>
    <property type="match status" value="1"/>
</dbReference>
<sequence>MRTYGVVSKALDMMPIELAPIPCNDKAVEKLSRLAMTYINEDRSEGYKFALNRITNVHLHAQGPAGNVYYLDLDVLETKCHIGSPKPWKRCDVRPFMETQISGNCNTTILHTQEGYSYLYSYDCTLVPDPPEKLQQTCPTCPLLLPIDSPQAVTAAQVTLDSYKRKSLLGAGLGVKKILRAAQQVTHIWNAITSSLDELHLTGANAVGFCSGSVHGDVRTHPEVHVSCEMFKVQVHLPSDPLTSSSSESFEILVPRPALPGGPVPPAGPVHMASSSEEFGVPLARRPPHNFWYKKRDDRRRRQALPLTQSTHTPVFLTDFPDGSSPFRSCPGPSRYTTV</sequence>
<dbReference type="SMART" id="SM00043">
    <property type="entry name" value="CY"/>
    <property type="match status" value="1"/>
</dbReference>
<dbReference type="InterPro" id="IPR050735">
    <property type="entry name" value="Kininogen_Fetuin_HRG"/>
</dbReference>